<organism evidence="5">
    <name type="scientific">Thermocrispum agreste</name>
    <dbReference type="NCBI Taxonomy" id="37925"/>
    <lineage>
        <taxon>Bacteria</taxon>
        <taxon>Bacillati</taxon>
        <taxon>Actinomycetota</taxon>
        <taxon>Actinomycetes</taxon>
        <taxon>Pseudonocardiales</taxon>
        <taxon>Pseudonocardiaceae</taxon>
        <taxon>Thermocrispum</taxon>
    </lineage>
</organism>
<dbReference type="Gene3D" id="3.40.50.720">
    <property type="entry name" value="NAD(P)-binding Rossmann-like Domain"/>
    <property type="match status" value="1"/>
</dbReference>
<dbReference type="InterPro" id="IPR002347">
    <property type="entry name" value="SDR_fam"/>
</dbReference>
<evidence type="ECO:0000256" key="2">
    <source>
        <dbReference type="ARBA" id="ARBA00022857"/>
    </source>
</evidence>
<evidence type="ECO:0000256" key="4">
    <source>
        <dbReference type="RuleBase" id="RU000363"/>
    </source>
</evidence>
<evidence type="ECO:0008006" key="6">
    <source>
        <dbReference type="Google" id="ProtNLM"/>
    </source>
</evidence>
<dbReference type="EMBL" id="QGUI01000677">
    <property type="protein sequence ID" value="PZM92937.1"/>
    <property type="molecule type" value="Genomic_DNA"/>
</dbReference>
<dbReference type="PANTHER" id="PTHR43391">
    <property type="entry name" value="RETINOL DEHYDROGENASE-RELATED"/>
    <property type="match status" value="1"/>
</dbReference>
<sequence length="219" mass="24394">MRVDVADRADVQDAVDEVVAEFGRLDYMVNNAGVGIFGEVETVSLDESDTTVDVNLRGVLNGVMIAYRQMLRQRSGHIVSTASAAGLVPVPLQVHYTATKHAVVGLHKALALEAEEAGIRTTVFCPAWVESGMFDTATLHGSMSVPNPRTIVPVRPLPTEEAVRRLLRGVRRGRRFVITPFYARLGWWLERLSPQASHQLHRFMLREVRKRTARARSKV</sequence>
<keyword evidence="3" id="KW-0560">Oxidoreductase</keyword>
<dbReference type="PROSITE" id="PS00061">
    <property type="entry name" value="ADH_SHORT"/>
    <property type="match status" value="1"/>
</dbReference>
<dbReference type="InterPro" id="IPR020904">
    <property type="entry name" value="Sc_DH/Rdtase_CS"/>
</dbReference>
<evidence type="ECO:0000256" key="1">
    <source>
        <dbReference type="ARBA" id="ARBA00006484"/>
    </source>
</evidence>
<dbReference type="CDD" id="cd05233">
    <property type="entry name" value="SDR_c"/>
    <property type="match status" value="1"/>
</dbReference>
<protein>
    <recommendedName>
        <fullName evidence="6">Short-chain dehydrogenase</fullName>
    </recommendedName>
</protein>
<gene>
    <name evidence="5" type="ORF">DIU77_15575</name>
</gene>
<dbReference type="SUPFAM" id="SSF51735">
    <property type="entry name" value="NAD(P)-binding Rossmann-fold domains"/>
    <property type="match status" value="1"/>
</dbReference>
<reference evidence="5" key="1">
    <citation type="submission" date="2018-05" db="EMBL/GenBank/DDBJ databases">
        <authorList>
            <person name="Lanie J.A."/>
            <person name="Ng W.-L."/>
            <person name="Kazmierczak K.M."/>
            <person name="Andrzejewski T.M."/>
            <person name="Davidsen T.M."/>
            <person name="Wayne K.J."/>
            <person name="Tettelin H."/>
            <person name="Glass J.I."/>
            <person name="Rusch D."/>
            <person name="Podicherti R."/>
            <person name="Tsui H.-C.T."/>
            <person name="Winkler M.E."/>
        </authorList>
    </citation>
    <scope>NUCLEOTIDE SEQUENCE</scope>
    <source>
        <strain evidence="5">ZC4RG45</strain>
    </source>
</reference>
<dbReference type="InterPro" id="IPR036291">
    <property type="entry name" value="NAD(P)-bd_dom_sf"/>
</dbReference>
<comment type="caution">
    <text evidence="5">The sequence shown here is derived from an EMBL/GenBank/DDBJ whole genome shotgun (WGS) entry which is preliminary data.</text>
</comment>
<dbReference type="STRING" id="1111738.GCA_000427905_00090"/>
<keyword evidence="2" id="KW-0521">NADP</keyword>
<evidence type="ECO:0000313" key="5">
    <source>
        <dbReference type="EMBL" id="PZM92937.1"/>
    </source>
</evidence>
<dbReference type="PRINTS" id="PR00081">
    <property type="entry name" value="GDHRDH"/>
</dbReference>
<comment type="similarity">
    <text evidence="1 4">Belongs to the short-chain dehydrogenases/reductases (SDR) family.</text>
</comment>
<dbReference type="GO" id="GO:0016491">
    <property type="term" value="F:oxidoreductase activity"/>
    <property type="evidence" value="ECO:0007669"/>
    <property type="project" value="UniProtKB-KW"/>
</dbReference>
<dbReference type="Pfam" id="PF00106">
    <property type="entry name" value="adh_short"/>
    <property type="match status" value="1"/>
</dbReference>
<dbReference type="AlphaFoldDB" id="A0A2W4JH03"/>
<accession>A0A2W4JH03</accession>
<dbReference type="PRINTS" id="PR00080">
    <property type="entry name" value="SDRFAMILY"/>
</dbReference>
<dbReference type="PANTHER" id="PTHR43391:SF14">
    <property type="entry name" value="DEHYDROGENASE_REDUCTASE SDR FAMILY PROTEIN 7-LIKE"/>
    <property type="match status" value="1"/>
</dbReference>
<name>A0A2W4JH03_9PSEU</name>
<proteinExistence type="inferred from homology"/>
<evidence type="ECO:0000256" key="3">
    <source>
        <dbReference type="ARBA" id="ARBA00023002"/>
    </source>
</evidence>